<keyword evidence="6 7" id="KW-0472">Membrane</keyword>
<comment type="similarity">
    <text evidence="2">Belongs to the MgtC/SapB family.</text>
</comment>
<dbReference type="InterPro" id="IPR049177">
    <property type="entry name" value="MgtC_SapB_SrpB_YhiD_N"/>
</dbReference>
<evidence type="ECO:0000259" key="9">
    <source>
        <dbReference type="Pfam" id="PF21770"/>
    </source>
</evidence>
<evidence type="ECO:0000256" key="2">
    <source>
        <dbReference type="ARBA" id="ARBA00009298"/>
    </source>
</evidence>
<keyword evidence="3" id="KW-1003">Cell membrane</keyword>
<dbReference type="PRINTS" id="PR01837">
    <property type="entry name" value="MGTCSAPBPROT"/>
</dbReference>
<dbReference type="Pfam" id="PF21770">
    <property type="entry name" value="MgtC_SapB_C"/>
    <property type="match status" value="1"/>
</dbReference>
<keyword evidence="5 7" id="KW-1133">Transmembrane helix</keyword>
<evidence type="ECO:0000313" key="10">
    <source>
        <dbReference type="EMBL" id="XBX75741.1"/>
    </source>
</evidence>
<dbReference type="RefSeq" id="WP_350344479.1">
    <property type="nucleotide sequence ID" value="NZ_CP158367.1"/>
</dbReference>
<evidence type="ECO:0000259" key="8">
    <source>
        <dbReference type="Pfam" id="PF02308"/>
    </source>
</evidence>
<feature type="transmembrane region" description="Helical" evidence="7">
    <location>
        <begin position="12"/>
        <end position="32"/>
    </location>
</feature>
<dbReference type="EMBL" id="CP158367">
    <property type="protein sequence ID" value="XBX75741.1"/>
    <property type="molecule type" value="Genomic_DNA"/>
</dbReference>
<dbReference type="PANTHER" id="PTHR33778">
    <property type="entry name" value="PROTEIN MGTC"/>
    <property type="match status" value="1"/>
</dbReference>
<sequence>MFFLEFFQHNIYIFHFIMRIALAFILGGIIGFERQKRQRMAGMRTNVLVSLGAFLFVTLSMVIESESSPTRMAAQVVSGIGFLGAGVIIRDGTNIRGLNTAATLWCSAAIGVLTGAGFLFEAIVGTVFVLLANVYLRHVIQRFEDKPRSISDFETVYKLRVICLEKEEFHVRALLIHMLQGEDITLTNLESEDVDMTESAEVTARVTSIMKCHSTMEKIASRISLESGIRSVGWEVED</sequence>
<feature type="domain" description="MgtC-like C-terminal" evidence="9">
    <location>
        <begin position="157"/>
        <end position="234"/>
    </location>
</feature>
<dbReference type="InterPro" id="IPR003416">
    <property type="entry name" value="MgtC/SapB/SrpB/YhiD_fam"/>
</dbReference>
<evidence type="ECO:0000256" key="7">
    <source>
        <dbReference type="SAM" id="Phobius"/>
    </source>
</evidence>
<comment type="subcellular location">
    <subcellularLocation>
        <location evidence="1">Cell membrane</location>
        <topology evidence="1">Multi-pass membrane protein</topology>
    </subcellularLocation>
</comment>
<evidence type="ECO:0000256" key="6">
    <source>
        <dbReference type="ARBA" id="ARBA00023136"/>
    </source>
</evidence>
<organism evidence="10">
    <name type="scientific">Proteinivorax tanatarense</name>
    <dbReference type="NCBI Taxonomy" id="1260629"/>
    <lineage>
        <taxon>Bacteria</taxon>
        <taxon>Bacillati</taxon>
        <taxon>Bacillota</taxon>
        <taxon>Clostridia</taxon>
        <taxon>Eubacteriales</taxon>
        <taxon>Proteinivoracaceae</taxon>
        <taxon>Proteinivorax</taxon>
    </lineage>
</organism>
<evidence type="ECO:0000256" key="1">
    <source>
        <dbReference type="ARBA" id="ARBA00004651"/>
    </source>
</evidence>
<dbReference type="GO" id="GO:0005886">
    <property type="term" value="C:plasma membrane"/>
    <property type="evidence" value="ECO:0007669"/>
    <property type="project" value="UniProtKB-SubCell"/>
</dbReference>
<keyword evidence="4 7" id="KW-0812">Transmembrane</keyword>
<dbReference type="Pfam" id="PF02308">
    <property type="entry name" value="MgtC"/>
    <property type="match status" value="1"/>
</dbReference>
<dbReference type="AlphaFoldDB" id="A0AAU7VNX1"/>
<reference evidence="10" key="2">
    <citation type="submission" date="2024-06" db="EMBL/GenBank/DDBJ databases">
        <authorList>
            <person name="Petrova K.O."/>
            <person name="Toshchakov S.V."/>
            <person name="Boltjanskaja Y.V."/>
            <person name="Kevbrin V."/>
        </authorList>
    </citation>
    <scope>NUCLEOTIDE SEQUENCE</scope>
    <source>
        <strain evidence="10">Z-910T</strain>
    </source>
</reference>
<accession>A0AAU7VNX1</accession>
<feature type="transmembrane region" description="Helical" evidence="7">
    <location>
        <begin position="44"/>
        <end position="63"/>
    </location>
</feature>
<dbReference type="InterPro" id="IPR048640">
    <property type="entry name" value="MgtC-like_C"/>
</dbReference>
<reference evidence="10" key="1">
    <citation type="journal article" date="2013" name="Extremophiles">
        <title>Proteinivorax tanatarense gen. nov., sp. nov., an anaerobic, haloalkaliphilic, proteolytic bacterium isolated from a decaying algal bloom, and proposal of Proteinivoraceae fam. nov.</title>
        <authorList>
            <person name="Kevbrin V."/>
            <person name="Boltyanskaya Y."/>
            <person name="Zhilina T."/>
            <person name="Kolganova T."/>
            <person name="Lavrentjeva E."/>
            <person name="Kuznetsov B."/>
        </authorList>
    </citation>
    <scope>NUCLEOTIDE SEQUENCE</scope>
    <source>
        <strain evidence="10">Z-910T</strain>
    </source>
</reference>
<gene>
    <name evidence="10" type="ORF">PRVXT_000895</name>
</gene>
<evidence type="ECO:0000256" key="4">
    <source>
        <dbReference type="ARBA" id="ARBA00022692"/>
    </source>
</evidence>
<evidence type="ECO:0000256" key="3">
    <source>
        <dbReference type="ARBA" id="ARBA00022475"/>
    </source>
</evidence>
<protein>
    <submittedName>
        <fullName evidence="10">MgtC/SapB family protein</fullName>
    </submittedName>
</protein>
<feature type="transmembrane region" description="Helical" evidence="7">
    <location>
        <begin position="108"/>
        <end position="136"/>
    </location>
</feature>
<proteinExistence type="inferred from homology"/>
<dbReference type="Gene3D" id="3.30.70.260">
    <property type="match status" value="1"/>
</dbReference>
<evidence type="ECO:0000256" key="5">
    <source>
        <dbReference type="ARBA" id="ARBA00022989"/>
    </source>
</evidence>
<feature type="domain" description="MgtC/SapB/SrpB/YhiD N-terminal" evidence="8">
    <location>
        <begin position="21"/>
        <end position="139"/>
    </location>
</feature>
<name>A0AAU7VNX1_9FIRM</name>
<dbReference type="PANTHER" id="PTHR33778:SF3">
    <property type="entry name" value="PROTEIN MGTC"/>
    <property type="match status" value="1"/>
</dbReference>